<accession>A0ABV0F3R8</accession>
<comment type="caution">
    <text evidence="1">The sequence shown here is derived from an EMBL/GenBank/DDBJ whole genome shotgun (WGS) entry which is preliminary data.</text>
</comment>
<sequence length="176" mass="20936">MSDPYQMKSTDFKFKYKTKKYSEIVSLYEKYGFSNSQIQFLFALVGLNTSEKVDLKDSDGSEERTISRVVYQRHSMDMDSYFGLITILGNRDKSYDTIINKMAFLKNVGEEKYLEMSNVKTFYQHLLGGIEPLHEIMSHYSRDLNDEREVFDSMYEYITEKENMDLLTMIRRQYEN</sequence>
<protein>
    <submittedName>
        <fullName evidence="1">Uncharacterized protein</fullName>
    </submittedName>
</protein>
<name>A0ABV0F3R8_9ENTE</name>
<dbReference type="EMBL" id="MAEI02000001">
    <property type="protein sequence ID" value="MEO1782709.1"/>
    <property type="molecule type" value="Genomic_DNA"/>
</dbReference>
<gene>
    <name evidence="1" type="ORF">BAU18_002324</name>
</gene>
<organism evidence="1 2">
    <name type="scientific">Enterococcus diestrammenae</name>
    <dbReference type="NCBI Taxonomy" id="1155073"/>
    <lineage>
        <taxon>Bacteria</taxon>
        <taxon>Bacillati</taxon>
        <taxon>Bacillota</taxon>
        <taxon>Bacilli</taxon>
        <taxon>Lactobacillales</taxon>
        <taxon>Enterococcaceae</taxon>
        <taxon>Enterococcus</taxon>
    </lineage>
</organism>
<reference evidence="1 2" key="2">
    <citation type="submission" date="2024-02" db="EMBL/GenBank/DDBJ databases">
        <title>The Genome Sequence of Enterococcus diestrammenae JM9A.</title>
        <authorList>
            <person name="Earl A."/>
            <person name="Manson A."/>
            <person name="Gilmore M."/>
            <person name="Sanders J."/>
            <person name="Shea T."/>
            <person name="Howe W."/>
            <person name="Livny J."/>
            <person name="Cuomo C."/>
            <person name="Neafsey D."/>
            <person name="Birren B."/>
        </authorList>
    </citation>
    <scope>NUCLEOTIDE SEQUENCE [LARGE SCALE GENOMIC DNA]</scope>
    <source>
        <strain evidence="1 2">JM9A</strain>
    </source>
</reference>
<evidence type="ECO:0000313" key="2">
    <source>
        <dbReference type="Proteomes" id="UP001429357"/>
    </source>
</evidence>
<dbReference type="RefSeq" id="WP_161869510.1">
    <property type="nucleotide sequence ID" value="NZ_MAEI02000001.1"/>
</dbReference>
<dbReference type="Proteomes" id="UP001429357">
    <property type="component" value="Unassembled WGS sequence"/>
</dbReference>
<proteinExistence type="predicted"/>
<evidence type="ECO:0000313" key="1">
    <source>
        <dbReference type="EMBL" id="MEO1782709.1"/>
    </source>
</evidence>
<keyword evidence="2" id="KW-1185">Reference proteome</keyword>
<reference evidence="2" key="1">
    <citation type="submission" date="2016-06" db="EMBL/GenBank/DDBJ databases">
        <title>Four novel species of enterococci isolated from chicken manure.</title>
        <authorList>
            <person name="Van Tyne D."/>
        </authorList>
    </citation>
    <scope>NUCLEOTIDE SEQUENCE [LARGE SCALE GENOMIC DNA]</scope>
    <source>
        <strain evidence="2">JM9A</strain>
    </source>
</reference>